<dbReference type="Gene3D" id="1.25.10.10">
    <property type="entry name" value="Leucine-rich Repeat Variant"/>
    <property type="match status" value="1"/>
</dbReference>
<dbReference type="KEGG" id="tve:TRV_03128"/>
<evidence type="ECO:0000259" key="3">
    <source>
        <dbReference type="Pfam" id="PF08389"/>
    </source>
</evidence>
<sequence>MADSIQPSDGNENTAPQLANIIQALDVIHSPASSNEVRKQASEFLEQQKHEKAALQNGYFLAAEKSHSPVVQHLGLSFLEHVLRYKFLELSPDEVNHTRGLVMSLAEGLRCQDPSYIRNKVASLWVELAKRTWGLEWPQMDESLMHLWNATFTHKELVLTVLETLSEDTIHQEDTASSLRGTDLNRALVEICTPYDVFKVAYPKRDHHTEIRSGSEGWLFRVSYFLSDCVRNFHASTEAKTCALKSLSCLRSLVAWVIPMAIDSSQCVIAICNALEVEDDAVLLAAVEALHSLYGRSTYNIEEFQRLVNIIYQNDHLNLLRKLYEWSIVGADNIIESKYSISKKLSELVSYIAGFLEEKSTDFTKSVDLPIFFSFLISILQNPSLVVSIPVLHSWSRLLASSHIGGLNIVNNLIGQLLQICSQRLVRYEALPEDSDDPTMVFLSEDIDTIPERHAFVGNYRRYCSQVIEVIVQKHTLEAIPHILAGVNSALDNVYAGNAPFNVATFQKQSIPALRADIQFTVVEAMLKGYLKWKGSLGSNPQLDQDPCIKQRVLRLCVDISAKALVDRPSYALKILEHILMVQIPDHPEYSAYSESVRELYNMATYEIRRLAIRYADYFANYYEPLEQKAQEIGKRPNDEGRPHMELSAILLIIMQRARSVDPYIRQARLNSFVEPIKQAWTNQELKLVLGSFKGFYDVLGLDKVHPYLQKREAQKIEDWTAVPLDAEGIHIQEDLSKKFQELPLRPTRTLLAVSTEKVKKDEPAYQIALDLWKDTIPLILPTILQLIRFWQAGISSGSRQEFYSKIAGSKTTLEGLSSSVRGKVRAVREACYSVLFSMSRLENYFYGFPELPVPLSQALYKDAFSLSSHQFSVLLNISRCLIDDCPSNARADFLPPMMSALFSQLDKKVTSEWDIIQRRRIGIVDDDLTEEMKDESILRQLTYSAVIMVASFLDPEREGELKATDGGQPETMRSFIISSTEILEPVLLFCTHALQMHDTRCCVIITRVIRSMLTEFVPATDTPTAATIREFISTEVLKACINSVHDPYFVDMQKDLAQLISSIWILYGPTTNTPRSIILSLPGMLEQKVKAAEVALHGSASSRQQKAIILDLLEGVRGVRISEQGRILGTAVNRRKERSSMQARYMSTEMEGEEAKKVDINDGADLTFVADMFNQA</sequence>
<feature type="domain" description="Exportin-1/Importin-beta-like" evidence="3">
    <location>
        <begin position="114"/>
        <end position="290"/>
    </location>
</feature>
<dbReference type="RefSeq" id="XP_003022746.1">
    <property type="nucleotide sequence ID" value="XM_003022700.1"/>
</dbReference>
<gene>
    <name evidence="5" type="ORF">TRV_03128</name>
</gene>
<dbReference type="GO" id="GO:0006611">
    <property type="term" value="P:protein export from nucleus"/>
    <property type="evidence" value="ECO:0007669"/>
    <property type="project" value="InterPro"/>
</dbReference>
<dbReference type="AlphaFoldDB" id="D4D7P4"/>
<proteinExistence type="predicted"/>
<comment type="function">
    <text evidence="2">tRNA nucleus export receptor which facilitates tRNA translocation across the nuclear pore complex. Involved in pre-tRNA splicing, probably by affecting the interaction of pre-tRNA with splicing endonuclease.</text>
</comment>
<dbReference type="SUPFAM" id="SSF48371">
    <property type="entry name" value="ARM repeat"/>
    <property type="match status" value="1"/>
</dbReference>
<dbReference type="EMBL" id="ACYE01000161">
    <property type="protein sequence ID" value="EFE42128.1"/>
    <property type="molecule type" value="Genomic_DNA"/>
</dbReference>
<name>D4D7P4_TRIVH</name>
<dbReference type="HOGENOM" id="CLU_003712_0_0_1"/>
<organism evidence="5 6">
    <name type="scientific">Trichophyton verrucosum (strain HKI 0517)</name>
    <dbReference type="NCBI Taxonomy" id="663202"/>
    <lineage>
        <taxon>Eukaryota</taxon>
        <taxon>Fungi</taxon>
        <taxon>Dikarya</taxon>
        <taxon>Ascomycota</taxon>
        <taxon>Pezizomycotina</taxon>
        <taxon>Eurotiomycetes</taxon>
        <taxon>Eurotiomycetidae</taxon>
        <taxon>Onygenales</taxon>
        <taxon>Arthrodermataceae</taxon>
        <taxon>Trichophyton</taxon>
    </lineage>
</organism>
<feature type="domain" description="Exportin-5 C-terminal" evidence="4">
    <location>
        <begin position="336"/>
        <end position="556"/>
    </location>
</feature>
<evidence type="ECO:0000313" key="6">
    <source>
        <dbReference type="Proteomes" id="UP000008383"/>
    </source>
</evidence>
<dbReference type="GO" id="GO:0008033">
    <property type="term" value="P:tRNA processing"/>
    <property type="evidence" value="ECO:0007669"/>
    <property type="project" value="UniProtKB-KW"/>
</dbReference>
<dbReference type="PANTHER" id="PTHR11223:SF3">
    <property type="entry name" value="EXPORTIN-5"/>
    <property type="match status" value="1"/>
</dbReference>
<dbReference type="GO" id="GO:0042565">
    <property type="term" value="C:RNA nuclear export complex"/>
    <property type="evidence" value="ECO:0007669"/>
    <property type="project" value="TreeGrafter"/>
</dbReference>
<keyword evidence="6" id="KW-1185">Reference proteome</keyword>
<dbReference type="Pfam" id="PF08389">
    <property type="entry name" value="Xpo1"/>
    <property type="match status" value="1"/>
</dbReference>
<evidence type="ECO:0000259" key="4">
    <source>
        <dbReference type="Pfam" id="PF19273"/>
    </source>
</evidence>
<dbReference type="OrthoDB" id="2215036at2759"/>
<accession>D4D7P4</accession>
<dbReference type="InterPro" id="IPR045065">
    <property type="entry name" value="XPO1/5"/>
</dbReference>
<dbReference type="PANTHER" id="PTHR11223">
    <property type="entry name" value="EXPORTIN 1/5"/>
    <property type="match status" value="1"/>
</dbReference>
<dbReference type="InterPro" id="IPR013598">
    <property type="entry name" value="Exportin-1/Importin-b-like"/>
</dbReference>
<dbReference type="GO" id="GO:0005634">
    <property type="term" value="C:nucleus"/>
    <property type="evidence" value="ECO:0007669"/>
    <property type="project" value="TreeGrafter"/>
</dbReference>
<dbReference type="InterPro" id="IPR045478">
    <property type="entry name" value="Exportin-5_C"/>
</dbReference>
<dbReference type="InterPro" id="IPR011989">
    <property type="entry name" value="ARM-like"/>
</dbReference>
<dbReference type="InterPro" id="IPR016024">
    <property type="entry name" value="ARM-type_fold"/>
</dbReference>
<evidence type="ECO:0000256" key="2">
    <source>
        <dbReference type="ARBA" id="ARBA00025147"/>
    </source>
</evidence>
<evidence type="ECO:0000256" key="1">
    <source>
        <dbReference type="ARBA" id="ARBA00022694"/>
    </source>
</evidence>
<keyword evidence="1" id="KW-0819">tRNA processing</keyword>
<dbReference type="GeneID" id="9581436"/>
<feature type="domain" description="Exportin-5 C-terminal" evidence="4">
    <location>
        <begin position="785"/>
        <end position="1124"/>
    </location>
</feature>
<comment type="caution">
    <text evidence="5">The sequence shown here is derived from an EMBL/GenBank/DDBJ whole genome shotgun (WGS) entry which is preliminary data.</text>
</comment>
<evidence type="ECO:0000313" key="5">
    <source>
        <dbReference type="EMBL" id="EFE42128.1"/>
    </source>
</evidence>
<dbReference type="GO" id="GO:0006405">
    <property type="term" value="P:RNA export from nucleus"/>
    <property type="evidence" value="ECO:0007669"/>
    <property type="project" value="TreeGrafter"/>
</dbReference>
<dbReference type="Proteomes" id="UP000008383">
    <property type="component" value="Unassembled WGS sequence"/>
</dbReference>
<reference evidence="6" key="1">
    <citation type="journal article" date="2011" name="Genome Biol.">
        <title>Comparative and functional genomics provide insights into the pathogenicity of dermatophytic fungi.</title>
        <authorList>
            <person name="Burmester A."/>
            <person name="Shelest E."/>
            <person name="Gloeckner G."/>
            <person name="Heddergott C."/>
            <person name="Schindler S."/>
            <person name="Staib P."/>
            <person name="Heidel A."/>
            <person name="Felder M."/>
            <person name="Petzold A."/>
            <person name="Szafranski K."/>
            <person name="Feuermann M."/>
            <person name="Pedruzzi I."/>
            <person name="Priebe S."/>
            <person name="Groth M."/>
            <person name="Winkler R."/>
            <person name="Li W."/>
            <person name="Kniemeyer O."/>
            <person name="Schroeckh V."/>
            <person name="Hertweck C."/>
            <person name="Hube B."/>
            <person name="White T.C."/>
            <person name="Platzer M."/>
            <person name="Guthke R."/>
            <person name="Heitman J."/>
            <person name="Woestemeyer J."/>
            <person name="Zipfel P.F."/>
            <person name="Monod M."/>
            <person name="Brakhage A.A."/>
        </authorList>
    </citation>
    <scope>NUCLEOTIDE SEQUENCE [LARGE SCALE GENOMIC DNA]</scope>
    <source>
        <strain evidence="6">HKI 0517</strain>
    </source>
</reference>
<dbReference type="GO" id="GO:0003723">
    <property type="term" value="F:RNA binding"/>
    <property type="evidence" value="ECO:0007669"/>
    <property type="project" value="TreeGrafter"/>
</dbReference>
<protein>
    <submittedName>
        <fullName evidence="5">Uncharacterized protein</fullName>
    </submittedName>
</protein>
<dbReference type="Pfam" id="PF19273">
    <property type="entry name" value="Exportin-5"/>
    <property type="match status" value="2"/>
</dbReference>
<dbReference type="GO" id="GO:0005737">
    <property type="term" value="C:cytoplasm"/>
    <property type="evidence" value="ECO:0007669"/>
    <property type="project" value="TreeGrafter"/>
</dbReference>
<dbReference type="GO" id="GO:0005049">
    <property type="term" value="F:nuclear export signal receptor activity"/>
    <property type="evidence" value="ECO:0007669"/>
    <property type="project" value="InterPro"/>
</dbReference>